<accession>A0A0A6UHL0</accession>
<sequence length="104" mass="11191">MVGLGAVTLALTGSLVVASPASALTVRALGDYTGASARIRHSQYLSDPVINGLGQPGHRTEHYCRAYGSSVSGNTYWQYHTNRRTRVTGYTSETLLNTRTAWAC</sequence>
<dbReference type="AlphaFoldDB" id="A0A0A6UHL0"/>
<dbReference type="EMBL" id="JRTT01000034">
    <property type="protein sequence ID" value="KHD74926.1"/>
    <property type="molecule type" value="Genomic_DNA"/>
</dbReference>
<comment type="caution">
    <text evidence="2">The sequence shown here is derived from an EMBL/GenBank/DDBJ whole genome shotgun (WGS) entry which is preliminary data.</text>
</comment>
<proteinExistence type="predicted"/>
<protein>
    <submittedName>
        <fullName evidence="2">Uncharacterized protein</fullName>
    </submittedName>
</protein>
<name>A0A0A6UHL0_ACTUT</name>
<keyword evidence="3" id="KW-1185">Reference proteome</keyword>
<organism evidence="2 3">
    <name type="scientific">Actinoplanes utahensis</name>
    <dbReference type="NCBI Taxonomy" id="1869"/>
    <lineage>
        <taxon>Bacteria</taxon>
        <taxon>Bacillati</taxon>
        <taxon>Actinomycetota</taxon>
        <taxon>Actinomycetes</taxon>
        <taxon>Micromonosporales</taxon>
        <taxon>Micromonosporaceae</taxon>
        <taxon>Actinoplanes</taxon>
    </lineage>
</organism>
<evidence type="ECO:0000313" key="3">
    <source>
        <dbReference type="Proteomes" id="UP000054537"/>
    </source>
</evidence>
<gene>
    <name evidence="2" type="ORF">MB27_26010</name>
</gene>
<reference evidence="2 3" key="1">
    <citation type="submission" date="2014-10" db="EMBL/GenBank/DDBJ databases">
        <title>Draft genome sequence of Actinoplanes utahensis NRRL 12052.</title>
        <authorList>
            <person name="Velasco-Bucheli B."/>
            <person name="del Cerro C."/>
            <person name="Hormigo D."/>
            <person name="Garcia J.L."/>
            <person name="Acebal C."/>
            <person name="Arroyo M."/>
            <person name="de la Mata I."/>
        </authorList>
    </citation>
    <scope>NUCLEOTIDE SEQUENCE [LARGE SCALE GENOMIC DNA]</scope>
    <source>
        <strain evidence="2 3">NRRL 12052</strain>
    </source>
</reference>
<keyword evidence="1" id="KW-0732">Signal</keyword>
<feature type="chain" id="PRO_5002022510" evidence="1">
    <location>
        <begin position="24"/>
        <end position="104"/>
    </location>
</feature>
<feature type="signal peptide" evidence="1">
    <location>
        <begin position="1"/>
        <end position="23"/>
    </location>
</feature>
<evidence type="ECO:0000256" key="1">
    <source>
        <dbReference type="SAM" id="SignalP"/>
    </source>
</evidence>
<evidence type="ECO:0000313" key="2">
    <source>
        <dbReference type="EMBL" id="KHD74926.1"/>
    </source>
</evidence>
<dbReference type="Proteomes" id="UP000054537">
    <property type="component" value="Unassembled WGS sequence"/>
</dbReference>